<gene>
    <name evidence="1" type="ORF">BACPLE_02044</name>
</gene>
<evidence type="ECO:0000313" key="1">
    <source>
        <dbReference type="EMBL" id="EDY95768.1"/>
    </source>
</evidence>
<name>B5CZ87_PHOPM</name>
<organism evidence="1 2">
    <name type="scientific">Phocaeicola plebeius (strain DSM 17135 / JCM 12973 / CCUG 54634 / M2)</name>
    <name type="common">Bacteroides plebeius</name>
    <dbReference type="NCBI Taxonomy" id="484018"/>
    <lineage>
        <taxon>Bacteria</taxon>
        <taxon>Pseudomonadati</taxon>
        <taxon>Bacteroidota</taxon>
        <taxon>Bacteroidia</taxon>
        <taxon>Bacteroidales</taxon>
        <taxon>Bacteroidaceae</taxon>
        <taxon>Phocaeicola</taxon>
    </lineage>
</organism>
<dbReference type="Proteomes" id="UP000003452">
    <property type="component" value="Unassembled WGS sequence"/>
</dbReference>
<reference evidence="1 2" key="1">
    <citation type="submission" date="2008-08" db="EMBL/GenBank/DDBJ databases">
        <title>Draft genome sequence of Bacteroides plebeius (DSM 17135).</title>
        <authorList>
            <person name="Sudarsanam P."/>
            <person name="Ley R."/>
            <person name="Guruge J."/>
            <person name="Turnbaugh P.J."/>
            <person name="Mahowald M."/>
            <person name="Liep D."/>
            <person name="Gordon J."/>
        </authorList>
    </citation>
    <scope>NUCLEOTIDE SEQUENCE [LARGE SCALE GENOMIC DNA]</scope>
    <source>
        <strain evidence="2">DSM 17135 / JCM 12973 / M2</strain>
    </source>
</reference>
<reference evidence="1 2" key="2">
    <citation type="submission" date="2008-08" db="EMBL/GenBank/DDBJ databases">
        <authorList>
            <person name="Fulton L."/>
            <person name="Clifton S."/>
            <person name="Fulton B."/>
            <person name="Xu J."/>
            <person name="Minx P."/>
            <person name="Pepin K.H."/>
            <person name="Johnson M."/>
            <person name="Thiruvilangam P."/>
            <person name="Bhonagiri V."/>
            <person name="Nash W.E."/>
            <person name="Mardis E.R."/>
            <person name="Wilson R.K."/>
        </authorList>
    </citation>
    <scope>NUCLEOTIDE SEQUENCE [LARGE SCALE GENOMIC DNA]</scope>
    <source>
        <strain evidence="2">DSM 17135 / JCM 12973 / M2</strain>
    </source>
</reference>
<dbReference type="AlphaFoldDB" id="B5CZ87"/>
<comment type="caution">
    <text evidence="1">The sequence shown here is derived from an EMBL/GenBank/DDBJ whole genome shotgun (WGS) entry which is preliminary data.</text>
</comment>
<sequence>MMSKINMVVIEYIWIYVDEIWLSVELTLWTSHKQVNLQKTNGYEAYSNINIDTFFFLCLYL</sequence>
<accession>B5CZ87</accession>
<proteinExistence type="predicted"/>
<dbReference type="EMBL" id="ABQC02000019">
    <property type="protein sequence ID" value="EDY95768.1"/>
    <property type="molecule type" value="Genomic_DNA"/>
</dbReference>
<evidence type="ECO:0000313" key="2">
    <source>
        <dbReference type="Proteomes" id="UP000003452"/>
    </source>
</evidence>
<dbReference type="HOGENOM" id="CLU_2912912_0_0_10"/>
<protein>
    <submittedName>
        <fullName evidence="1">Uncharacterized protein</fullName>
    </submittedName>
</protein>